<dbReference type="EMBL" id="BIFQ01000002">
    <property type="protein sequence ID" value="GCE09076.1"/>
    <property type="molecule type" value="Genomic_DNA"/>
</dbReference>
<dbReference type="RefSeq" id="WP_126601520.1">
    <property type="nucleotide sequence ID" value="NZ_BIFQ01000002.1"/>
</dbReference>
<keyword evidence="2" id="KW-0472">Membrane</keyword>
<evidence type="ECO:0000313" key="4">
    <source>
        <dbReference type="Proteomes" id="UP000287224"/>
    </source>
</evidence>
<evidence type="ECO:0000256" key="2">
    <source>
        <dbReference type="SAM" id="Phobius"/>
    </source>
</evidence>
<feature type="region of interest" description="Disordered" evidence="1">
    <location>
        <begin position="157"/>
        <end position="179"/>
    </location>
</feature>
<reference evidence="4" key="1">
    <citation type="submission" date="2018-12" db="EMBL/GenBank/DDBJ databases">
        <title>Tengunoibacter tsumagoiensis gen. nov., sp. nov., Dictyobacter kobayashii sp. nov., D. alpinus sp. nov., and D. joshuensis sp. nov. and description of Dictyobacteraceae fam. nov. within the order Ktedonobacterales isolated from Tengu-no-mugimeshi.</title>
        <authorList>
            <person name="Wang C.M."/>
            <person name="Zheng Y."/>
            <person name="Sakai Y."/>
            <person name="Toyoda A."/>
            <person name="Minakuchi Y."/>
            <person name="Abe K."/>
            <person name="Yokota A."/>
            <person name="Yabe S."/>
        </authorList>
    </citation>
    <scope>NUCLEOTIDE SEQUENCE [LARGE SCALE GENOMIC DNA]</scope>
    <source>
        <strain evidence="4">S-27</strain>
    </source>
</reference>
<sequence>MTLNDWVSIATIVQTFFVAVSLGFIWYQLREAVLLTRTANGQRQTERAGHWQLQVAQDEQLAELWLQGTRTPDALSEVHLWRYQRLFMYVLNIYAETYHQWSEKQFDDADYSTWRIGLDQLILEKGFAYHWSSVKESFDSSFVHYVDRQLKRVDPSSTPLTAYHSAKHSTPFPKEGSEN</sequence>
<keyword evidence="2" id="KW-0812">Transmembrane</keyword>
<proteinExistence type="predicted"/>
<keyword evidence="2" id="KW-1133">Transmembrane helix</keyword>
<dbReference type="OrthoDB" id="1436276at2"/>
<evidence type="ECO:0008006" key="5">
    <source>
        <dbReference type="Google" id="ProtNLM"/>
    </source>
</evidence>
<accession>A0A401ZQP9</accession>
<evidence type="ECO:0000313" key="3">
    <source>
        <dbReference type="EMBL" id="GCE09076.1"/>
    </source>
</evidence>
<comment type="caution">
    <text evidence="3">The sequence shown here is derived from an EMBL/GenBank/DDBJ whole genome shotgun (WGS) entry which is preliminary data.</text>
</comment>
<keyword evidence="4" id="KW-1185">Reference proteome</keyword>
<feature type="transmembrane region" description="Helical" evidence="2">
    <location>
        <begin position="6"/>
        <end position="27"/>
    </location>
</feature>
<dbReference type="AlphaFoldDB" id="A0A401ZQP9"/>
<gene>
    <name evidence="3" type="ORF">KDAU_64050</name>
</gene>
<protein>
    <recommendedName>
        <fullName evidence="5">DUF4760 domain-containing protein</fullName>
    </recommendedName>
</protein>
<dbReference type="Proteomes" id="UP000287224">
    <property type="component" value="Unassembled WGS sequence"/>
</dbReference>
<name>A0A401ZQP9_9CHLR</name>
<organism evidence="3 4">
    <name type="scientific">Dictyobacter aurantiacus</name>
    <dbReference type="NCBI Taxonomy" id="1936993"/>
    <lineage>
        <taxon>Bacteria</taxon>
        <taxon>Bacillati</taxon>
        <taxon>Chloroflexota</taxon>
        <taxon>Ktedonobacteria</taxon>
        <taxon>Ktedonobacterales</taxon>
        <taxon>Dictyobacteraceae</taxon>
        <taxon>Dictyobacter</taxon>
    </lineage>
</organism>
<evidence type="ECO:0000256" key="1">
    <source>
        <dbReference type="SAM" id="MobiDB-lite"/>
    </source>
</evidence>